<dbReference type="PANTHER" id="PTHR21436:SF2">
    <property type="entry name" value="COILED-COIL DOMAIN-CONTAINING PROTEIN 142"/>
    <property type="match status" value="1"/>
</dbReference>
<evidence type="ECO:0000259" key="2">
    <source>
        <dbReference type="Pfam" id="PF14923"/>
    </source>
</evidence>
<dbReference type="AlphaFoldDB" id="A0A3B3RW36"/>
<accession>A0A3B3RW36</accession>
<feature type="domain" description="Coiled-coil protein 142 C-terminal" evidence="2">
    <location>
        <begin position="528"/>
        <end position="978"/>
    </location>
</feature>
<organism evidence="3 4">
    <name type="scientific">Paramormyrops kingsleyae</name>
    <dbReference type="NCBI Taxonomy" id="1676925"/>
    <lineage>
        <taxon>Eukaryota</taxon>
        <taxon>Metazoa</taxon>
        <taxon>Chordata</taxon>
        <taxon>Craniata</taxon>
        <taxon>Vertebrata</taxon>
        <taxon>Euteleostomi</taxon>
        <taxon>Actinopterygii</taxon>
        <taxon>Neopterygii</taxon>
        <taxon>Teleostei</taxon>
        <taxon>Osteoglossocephala</taxon>
        <taxon>Osteoglossomorpha</taxon>
        <taxon>Osteoglossiformes</taxon>
        <taxon>Mormyridae</taxon>
        <taxon>Paramormyrops</taxon>
    </lineage>
</organism>
<dbReference type="GeneTree" id="ENSGT00390000009871"/>
<reference evidence="3" key="1">
    <citation type="submission" date="2025-08" db="UniProtKB">
        <authorList>
            <consortium name="Ensembl"/>
        </authorList>
    </citation>
    <scope>IDENTIFICATION</scope>
</reference>
<dbReference type="STRING" id="1676925.ENSPKIP00000022070"/>
<dbReference type="Pfam" id="PF14923">
    <property type="entry name" value="CCDC142"/>
    <property type="match status" value="1"/>
</dbReference>
<dbReference type="CTD" id="84865"/>
<dbReference type="KEGG" id="pki:111837691"/>
<dbReference type="PANTHER" id="PTHR21436">
    <property type="entry name" value="COILED-COIL DOMAIN-CONTAINING PROTEIN 142"/>
    <property type="match status" value="1"/>
</dbReference>
<proteinExistence type="predicted"/>
<evidence type="ECO:0000256" key="1">
    <source>
        <dbReference type="SAM" id="MobiDB-lite"/>
    </source>
</evidence>
<feature type="region of interest" description="Disordered" evidence="1">
    <location>
        <begin position="470"/>
        <end position="496"/>
    </location>
</feature>
<dbReference type="Ensembl" id="ENSPKIT00000002723.1">
    <property type="protein sequence ID" value="ENSPKIP00000022070.1"/>
    <property type="gene ID" value="ENSPKIG00000006215.1"/>
</dbReference>
<protein>
    <submittedName>
        <fullName evidence="3">Coiled-coil domain containing 142</fullName>
    </submittedName>
</protein>
<dbReference type="InterPro" id="IPR026700">
    <property type="entry name" value="CCDC142"/>
</dbReference>
<evidence type="ECO:0000313" key="3">
    <source>
        <dbReference type="Ensembl" id="ENSPKIP00000022070.1"/>
    </source>
</evidence>
<feature type="region of interest" description="Disordered" evidence="1">
    <location>
        <begin position="1"/>
        <end position="37"/>
    </location>
</feature>
<dbReference type="OrthoDB" id="6579237at2759"/>
<reference evidence="3" key="2">
    <citation type="submission" date="2025-09" db="UniProtKB">
        <authorList>
            <consortium name="Ensembl"/>
        </authorList>
    </citation>
    <scope>IDENTIFICATION</scope>
</reference>
<dbReference type="InterPro" id="IPR055350">
    <property type="entry name" value="CCDC142_C"/>
</dbReference>
<evidence type="ECO:0000313" key="4">
    <source>
        <dbReference type="Proteomes" id="UP000261540"/>
    </source>
</evidence>
<sequence>MAQRKWSPSGVTPPDGPVTEQRGMPPACQAPPSADPVDGDIAAQVLKRCGGSWEAPCEERAECPWGRSAISRSLGKAESLLRNRLTPGLGGLLGYSANDGSGTTGDFEDDDTLAARQDLPTRSSRRLQRLEEGMLGLSQQYHVMREPGWGARACIRSCSSDGEFYRYPEAATVGQHYGQLRGLLEERAQLLFLHEHARRTAAAASFVEDLAHLLEQEWPPFGADAWGNGVGAACADLRVHVGHWEHLCAKARADPWLRRAPSRMEHAFDAARQTLSMLSVQAVALVERYIHKALCAVARADPTQVPVEVLEDLFIGAKAFNHILGEQRIQLQGAQRRSPLTPLSGVAAAGPQGGAIPMPFTVSRVLRVLSEHRGRVAAEEVHHWLASRSRLLAILSCPVPRSQTWDSHFSSLRSDLFPADKAGDTSQRSTKMENSCQELAGHPLADFVKQDAEFREKLLQSLLSSADLLGPRVPSRARPEQPSAESELENEGRQDGEGMDIRKWKCVQWQDMGKMDACVALLGQYEDMVWREFGATLLALLYQPGRDIQLGSLNHCKDWMVFLVVKELHASCRSDAIPVGYERAISDLCSQVVAKTAFMHWDEVMCASLGAGLKDRGVPVPGSTARTRTAELHLQLFPPLSAVLGTLTPPTSALHTDPRNLRLLRLGTLHRSVTTVHSATFWAVSKGYQFLSSWSINKFLLVTQGDLKALRAAVERLVQQVEELPAQPGGGALPADQQVVLLSQAAAALQGFSPLLLKMFSQACKQMSREIFEQSMPSVRHWRARYKTDLPASPSEYAASAARAVIGQVLEGTRPLPEGLGDPALAEATVAFMEAWMEHILRQKIRFSLQGALQLKQDFDLVRSLVRSEEYSLSEDTCQRLLSLRVFHQADSAIVCLLQQPVTKPYLPRRAWESFRLCCPNRSHPFDAAAGSLSSLESMDIQAARSQALTEALGSLVPHLPPTSPSQSYLAASQQEWLALRVSSAPHWRIPGLHCMRKAEQ</sequence>
<keyword evidence="4" id="KW-1185">Reference proteome</keyword>
<name>A0A3B3RW36_9TELE</name>
<dbReference type="Proteomes" id="UP000261540">
    <property type="component" value="Unplaced"/>
</dbReference>